<evidence type="ECO:0000256" key="1">
    <source>
        <dbReference type="SAM" id="MobiDB-lite"/>
    </source>
</evidence>
<dbReference type="AlphaFoldDB" id="A0A9X2Z995"/>
<dbReference type="Proteomes" id="UP001141629">
    <property type="component" value="Unassembled WGS sequence"/>
</dbReference>
<name>A0A9X2Z995_9MYCO</name>
<proteinExistence type="predicted"/>
<gene>
    <name evidence="2" type="ORF">H7K45_28475</name>
</gene>
<comment type="caution">
    <text evidence="2">The sequence shown here is derived from an EMBL/GenBank/DDBJ whole genome shotgun (WGS) entry which is preliminary data.</text>
</comment>
<organism evidence="2 3">
    <name type="scientific">Mycobacterium yunnanensis</name>
    <dbReference type="NCBI Taxonomy" id="368477"/>
    <lineage>
        <taxon>Bacteria</taxon>
        <taxon>Bacillati</taxon>
        <taxon>Actinomycetota</taxon>
        <taxon>Actinomycetes</taxon>
        <taxon>Mycobacteriales</taxon>
        <taxon>Mycobacteriaceae</taxon>
        <taxon>Mycobacterium</taxon>
    </lineage>
</organism>
<reference evidence="2" key="1">
    <citation type="submission" date="2020-07" db="EMBL/GenBank/DDBJ databases">
        <authorList>
            <person name="Pettersson B.M.F."/>
            <person name="Behra P.R.K."/>
            <person name="Ramesh M."/>
            <person name="Das S."/>
            <person name="Dasgupta S."/>
            <person name="Kirsebom L.A."/>
        </authorList>
    </citation>
    <scope>NUCLEOTIDE SEQUENCE</scope>
    <source>
        <strain evidence="2">DSM 44838</strain>
    </source>
</reference>
<keyword evidence="3" id="KW-1185">Reference proteome</keyword>
<dbReference type="RefSeq" id="WP_263999555.1">
    <property type="nucleotide sequence ID" value="NZ_JACKVK010000015.1"/>
</dbReference>
<evidence type="ECO:0000313" key="3">
    <source>
        <dbReference type="Proteomes" id="UP001141629"/>
    </source>
</evidence>
<dbReference type="EMBL" id="JACKVK010000015">
    <property type="protein sequence ID" value="MCV7424486.1"/>
    <property type="molecule type" value="Genomic_DNA"/>
</dbReference>
<protein>
    <submittedName>
        <fullName evidence="2">Uncharacterized protein</fullName>
    </submittedName>
</protein>
<feature type="region of interest" description="Disordered" evidence="1">
    <location>
        <begin position="235"/>
        <end position="261"/>
    </location>
</feature>
<evidence type="ECO:0000313" key="2">
    <source>
        <dbReference type="EMBL" id="MCV7424486.1"/>
    </source>
</evidence>
<sequence length="261" mass="28198">MTTLELAKPGQYVPGGTMSWWDSAAECAVTIAEPAAAPDLFGEYHRGAVASYAKFGVSDAIDADAERCAADTALFWVMTDVDGRVIGGVRTKGALAAPTDSHAVVEWAGQPGESAVRTMLAQRIPSGVIEMKAAWMDGGGHCTRQRAKLHARSGFHLVALLGVDYYMATSAAHTLERWRSTGGVVAPIPATPYPDARYETKMMWWDRRTFTVHGEPDQVASVVVEVARIHRRRRPMVEPGLSPRTRSALSAHRGKAAERAA</sequence>
<accession>A0A9X2Z995</accession>
<reference evidence="2" key="2">
    <citation type="journal article" date="2022" name="BMC Genomics">
        <title>Comparative genome analysis of mycobacteria focusing on tRNA and non-coding RNA.</title>
        <authorList>
            <person name="Behra P.R.K."/>
            <person name="Pettersson B.M.F."/>
            <person name="Ramesh M."/>
            <person name="Das S."/>
            <person name="Dasgupta S."/>
            <person name="Kirsebom L.A."/>
        </authorList>
    </citation>
    <scope>NUCLEOTIDE SEQUENCE</scope>
    <source>
        <strain evidence="2">DSM 44838</strain>
    </source>
</reference>